<proteinExistence type="predicted"/>
<evidence type="ECO:0000313" key="1">
    <source>
        <dbReference type="EMBL" id="MRY11462.1"/>
    </source>
</evidence>
<dbReference type="AlphaFoldDB" id="A0A6G1ZCB2"/>
<organism evidence="1">
    <name type="scientific">Parabacteroides goldsteinii</name>
    <dbReference type="NCBI Taxonomy" id="328812"/>
    <lineage>
        <taxon>Bacteria</taxon>
        <taxon>Pseudomonadati</taxon>
        <taxon>Bacteroidota</taxon>
        <taxon>Bacteroidia</taxon>
        <taxon>Bacteroidales</taxon>
        <taxon>Tannerellaceae</taxon>
        <taxon>Parabacteroides</taxon>
    </lineage>
</organism>
<dbReference type="EMBL" id="WKLP01000010">
    <property type="protein sequence ID" value="MRY11462.1"/>
    <property type="molecule type" value="Genomic_DNA"/>
</dbReference>
<protein>
    <recommendedName>
        <fullName evidence="2">Lipoprotein</fullName>
    </recommendedName>
</protein>
<gene>
    <name evidence="1" type="ORF">GKE01_08270</name>
</gene>
<comment type="caution">
    <text evidence="1">The sequence shown here is derived from an EMBL/GenBank/DDBJ whole genome shotgun (WGS) entry which is preliminary data.</text>
</comment>
<name>A0A6G1ZCB2_9BACT</name>
<evidence type="ECO:0008006" key="2">
    <source>
        <dbReference type="Google" id="ProtNLM"/>
    </source>
</evidence>
<dbReference type="RefSeq" id="WP_010802723.1">
    <property type="nucleotide sequence ID" value="NZ_CAJSYT010000015.1"/>
</dbReference>
<dbReference type="PROSITE" id="PS51257">
    <property type="entry name" value="PROKAR_LIPOPROTEIN"/>
    <property type="match status" value="1"/>
</dbReference>
<accession>A0A6G1ZCB2</accession>
<sequence length="93" mass="10760">MKRIRYVIYFILFLAVLSCDSQFIDEENKLQQENIEALTKSVPIVCVDLYVRWDDTDIYLGTACNSAAGGLKRCLGKYRGFLEKKEIGRKMSR</sequence>
<reference evidence="1" key="1">
    <citation type="journal article" date="2019" name="Nat. Med.">
        <title>A library of human gut bacterial isolates paired with longitudinal multiomics data enables mechanistic microbiome research.</title>
        <authorList>
            <person name="Poyet M."/>
            <person name="Groussin M."/>
            <person name="Gibbons S.M."/>
            <person name="Avila-Pacheco J."/>
            <person name="Jiang X."/>
            <person name="Kearney S.M."/>
            <person name="Perrotta A.R."/>
            <person name="Berdy B."/>
            <person name="Zhao S."/>
            <person name="Lieberman T.D."/>
            <person name="Swanson P.K."/>
            <person name="Smith M."/>
            <person name="Roesemann S."/>
            <person name="Alexander J.E."/>
            <person name="Rich S.A."/>
            <person name="Livny J."/>
            <person name="Vlamakis H."/>
            <person name="Clish C."/>
            <person name="Bullock K."/>
            <person name="Deik A."/>
            <person name="Scott J."/>
            <person name="Pierce K.A."/>
            <person name="Xavier R.J."/>
            <person name="Alm E.J."/>
        </authorList>
    </citation>
    <scope>NUCLEOTIDE SEQUENCE</scope>
    <source>
        <strain evidence="1">BIOML-A4</strain>
    </source>
</reference>